<evidence type="ECO:0000259" key="4">
    <source>
        <dbReference type="SMART" id="SM01360"/>
    </source>
</evidence>
<feature type="compositionally biased region" description="Basic residues" evidence="2">
    <location>
        <begin position="1014"/>
        <end position="1030"/>
    </location>
</feature>
<dbReference type="SMART" id="SM01419">
    <property type="entry name" value="Thiol-ester_cl"/>
    <property type="match status" value="1"/>
</dbReference>
<dbReference type="InterPro" id="IPR047565">
    <property type="entry name" value="Alpha-macroglob_thiol-ester_cl"/>
</dbReference>
<dbReference type="InterPro" id="IPR001599">
    <property type="entry name" value="Macroglobln_a2"/>
</dbReference>
<organism evidence="5 6">
    <name type="scientific">Parnassius apollo</name>
    <name type="common">Apollo butterfly</name>
    <name type="synonym">Papilio apollo</name>
    <dbReference type="NCBI Taxonomy" id="110799"/>
    <lineage>
        <taxon>Eukaryota</taxon>
        <taxon>Metazoa</taxon>
        <taxon>Ecdysozoa</taxon>
        <taxon>Arthropoda</taxon>
        <taxon>Hexapoda</taxon>
        <taxon>Insecta</taxon>
        <taxon>Pterygota</taxon>
        <taxon>Neoptera</taxon>
        <taxon>Endopterygota</taxon>
        <taxon>Lepidoptera</taxon>
        <taxon>Glossata</taxon>
        <taxon>Ditrysia</taxon>
        <taxon>Papilionoidea</taxon>
        <taxon>Papilionidae</taxon>
        <taxon>Parnassiinae</taxon>
        <taxon>Parnassini</taxon>
        <taxon>Parnassius</taxon>
        <taxon>Parnassius</taxon>
    </lineage>
</organism>
<keyword evidence="1" id="KW-1015">Disulfide bond</keyword>
<proteinExistence type="predicted"/>
<name>A0A8S3XBP2_PARAO</name>
<evidence type="ECO:0000259" key="3">
    <source>
        <dbReference type="SMART" id="SM01359"/>
    </source>
</evidence>
<evidence type="ECO:0000313" key="6">
    <source>
        <dbReference type="Proteomes" id="UP000691718"/>
    </source>
</evidence>
<dbReference type="InterPro" id="IPR002890">
    <property type="entry name" value="MG2"/>
</dbReference>
<evidence type="ECO:0000256" key="2">
    <source>
        <dbReference type="SAM" id="MobiDB-lite"/>
    </source>
</evidence>
<feature type="domain" description="Alpha-2-macroglobulin bait region" evidence="3">
    <location>
        <begin position="509"/>
        <end position="642"/>
    </location>
</feature>
<dbReference type="InterPro" id="IPR019742">
    <property type="entry name" value="MacrogloblnA2_CS"/>
</dbReference>
<keyword evidence="6" id="KW-1185">Reference proteome</keyword>
<feature type="compositionally biased region" description="Low complexity" evidence="2">
    <location>
        <begin position="1031"/>
        <end position="1043"/>
    </location>
</feature>
<evidence type="ECO:0000256" key="1">
    <source>
        <dbReference type="ARBA" id="ARBA00023157"/>
    </source>
</evidence>
<dbReference type="Pfam" id="PF07703">
    <property type="entry name" value="A2M_BRD"/>
    <property type="match status" value="1"/>
</dbReference>
<dbReference type="InterPro" id="IPR011625">
    <property type="entry name" value="A2M_N_BRD"/>
</dbReference>
<dbReference type="PROSITE" id="PS00477">
    <property type="entry name" value="ALPHA_2_MACROGLOBULIN"/>
    <property type="match status" value="1"/>
</dbReference>
<dbReference type="Pfam" id="PF01835">
    <property type="entry name" value="MG2"/>
    <property type="match status" value="1"/>
</dbReference>
<dbReference type="Pfam" id="PF00207">
    <property type="entry name" value="A2M"/>
    <property type="match status" value="1"/>
</dbReference>
<dbReference type="PANTHER" id="PTHR11412">
    <property type="entry name" value="MACROGLOBULIN / COMPLEMENT"/>
    <property type="match status" value="1"/>
</dbReference>
<evidence type="ECO:0000313" key="5">
    <source>
        <dbReference type="EMBL" id="CAG5014815.1"/>
    </source>
</evidence>
<dbReference type="AlphaFoldDB" id="A0A8S3XBP2"/>
<dbReference type="SMART" id="SM01360">
    <property type="entry name" value="A2M"/>
    <property type="match status" value="1"/>
</dbReference>
<reference evidence="5" key="1">
    <citation type="submission" date="2021-04" db="EMBL/GenBank/DDBJ databases">
        <authorList>
            <person name="Tunstrom K."/>
        </authorList>
    </citation>
    <scope>NUCLEOTIDE SEQUENCE</scope>
</reference>
<sequence>MWFLSFLFIPAYAHDIGIPQNLTSSSPCTDKYHLFLAPGVLTAGGINRACISRFYPEGPARMVITLLADNGESTTAARDLLPGDGGCLDISVPLRPNTKADLIVNMRYMEAACTWERRMTVRIASGRVIALHTERARYRPGDTLRARAIVLKPDLTPVHGDIDEMWLEGPQGAWDGARIAQWAKVRTRLGLAQIQHHIDEHAPPGKWTMRAKLADGSQGTTAFWVGNYELPPFQLTVRHAPRVLRTSERLVWTVCVRYPWSEAVEGMLVIRLRGAGAAGDGAGGRPGVRTAVRLRAPRACHRHAAAAARVGLAGAHPPQVLVADFSFQEEGTRIWQNTTVVSQVVDDPVTLEFLTKHQALLSPSLPYKLKVKAVRWDDRPASGEHVRVCRRRSGKEENATCVFALTDARGVARVMFTADDDTSAVYQFEASLKNVTARLQVATRVAGASAAFGPLRADSRAARTLLPLYLHLRDLSAPLTVHFVVITRGGIIYRWGATTQCPVASSTNQIQPAPRNSTCNANLEKLVPDFDFNLNNLDVDPNQLDVNSSDSLLDRHLLRVVLPIKVTHQMCPDSHLLAYFYHNGELVSASKHFEMDECFGNKVEASWTSRQSAPGALATLQLVTAGPALCALTALDSAATWLQPQRSVRDVLVHDLKRLIDVHRNLTQYDAAAECFLIIHHCTAAGETAELASGGGDGGELRVWLAAGGVRALGGPPATFHCDKSAPAPLLDHEATLPRTDFSEAWLWRLVPVGLNGTASSTARAPDCITRYEATALCVSRTGLAISNPAVLQVFREFFIHADGPKKLRRGDNTIIRYRIFNYLYEPLSVEMEVISEVLVEGPRVERACVGARSAVARRAALSVRASGTARVHLRARSLNDTNCGNAPQTKQVADEVIIEIEVEPEGVPTEEHRSTMLCARGTSEPVSSNVSWTWSPQQIVAGTEMLTVWAVGDTTGPLLAEADALVALPRGCGEQSMARLATNLLALRLLHPHAPAAAVARDHVARGNYRLRHQQVYRRRPRRARHGAPRHQPAGAAPAAPARARRSGGQGPRRQG</sequence>
<dbReference type="PANTHER" id="PTHR11412:SF171">
    <property type="entry name" value="PREGNANCY ZONE PROTEIN-LIKE PROTEIN"/>
    <property type="match status" value="1"/>
</dbReference>
<gene>
    <name evidence="5" type="ORF">PAPOLLO_LOCUS16223</name>
</gene>
<dbReference type="EMBL" id="CAJQZP010001064">
    <property type="protein sequence ID" value="CAG5014815.1"/>
    <property type="molecule type" value="Genomic_DNA"/>
</dbReference>
<dbReference type="Proteomes" id="UP000691718">
    <property type="component" value="Unassembled WGS sequence"/>
</dbReference>
<dbReference type="InterPro" id="IPR050473">
    <property type="entry name" value="A2M/Complement_sys"/>
</dbReference>
<dbReference type="OrthoDB" id="9998011at2759"/>
<dbReference type="GO" id="GO:0004866">
    <property type="term" value="F:endopeptidase inhibitor activity"/>
    <property type="evidence" value="ECO:0007669"/>
    <property type="project" value="InterPro"/>
</dbReference>
<feature type="region of interest" description="Disordered" evidence="2">
    <location>
        <begin position="1014"/>
        <end position="1057"/>
    </location>
</feature>
<dbReference type="SMART" id="SM01359">
    <property type="entry name" value="A2M_N_2"/>
    <property type="match status" value="1"/>
</dbReference>
<comment type="caution">
    <text evidence="5">The sequence shown here is derived from an EMBL/GenBank/DDBJ whole genome shotgun (WGS) entry which is preliminary data.</text>
</comment>
<protein>
    <submittedName>
        <fullName evidence="5">(apollo) hypothetical protein</fullName>
    </submittedName>
</protein>
<accession>A0A8S3XBP2</accession>
<feature type="domain" description="Alpha-2-macroglobulin" evidence="4">
    <location>
        <begin position="745"/>
        <end position="834"/>
    </location>
</feature>